<comment type="caution">
    <text evidence="2">The sequence shown here is derived from an EMBL/GenBank/DDBJ whole genome shotgun (WGS) entry which is preliminary data.</text>
</comment>
<dbReference type="InterPro" id="IPR024761">
    <property type="entry name" value="TFIIIC_delta_N"/>
</dbReference>
<dbReference type="Pfam" id="PF12660">
    <property type="entry name" value="zf-TFIIIC"/>
    <property type="match status" value="1"/>
</dbReference>
<dbReference type="InterPro" id="IPR024764">
    <property type="entry name" value="TFIIIC_Znf"/>
</dbReference>
<feature type="compositionally biased region" description="Acidic residues" evidence="1">
    <location>
        <begin position="768"/>
        <end position="801"/>
    </location>
</feature>
<feature type="region of interest" description="Disordered" evidence="1">
    <location>
        <begin position="645"/>
        <end position="664"/>
    </location>
</feature>
<evidence type="ECO:0000313" key="3">
    <source>
        <dbReference type="Proteomes" id="UP000249757"/>
    </source>
</evidence>
<dbReference type="AlphaFoldDB" id="A0A2W1GFX7"/>
<dbReference type="Pfam" id="PF12657">
    <property type="entry name" value="TFIIIC_delta"/>
    <property type="match status" value="1"/>
</dbReference>
<name>A0A2W1GFX7_9PLEO</name>
<dbReference type="GO" id="GO:0006384">
    <property type="term" value="P:transcription initiation at RNA polymerase III promoter"/>
    <property type="evidence" value="ECO:0007669"/>
    <property type="project" value="InterPro"/>
</dbReference>
<dbReference type="EMBL" id="NRDI02000003">
    <property type="protein sequence ID" value="KAI1517609.1"/>
    <property type="molecule type" value="Genomic_DNA"/>
</dbReference>
<evidence type="ECO:0000313" key="2">
    <source>
        <dbReference type="EMBL" id="KAI1517609.1"/>
    </source>
</evidence>
<dbReference type="PANTHER" id="PTHR15496">
    <property type="entry name" value="GENERAL TRANSCRIPTION FACTOR 3C POLYPEPTIDE 4 FAMILY"/>
    <property type="match status" value="1"/>
</dbReference>
<proteinExistence type="predicted"/>
<evidence type="ECO:0000256" key="1">
    <source>
        <dbReference type="SAM" id="MobiDB-lite"/>
    </source>
</evidence>
<protein>
    <submittedName>
        <fullName evidence="2">Transcription factor IIIC protein</fullName>
    </submittedName>
</protein>
<organism evidence="2 3">
    <name type="scientific">Pyrenophora tritici-repentis</name>
    <dbReference type="NCBI Taxonomy" id="45151"/>
    <lineage>
        <taxon>Eukaryota</taxon>
        <taxon>Fungi</taxon>
        <taxon>Dikarya</taxon>
        <taxon>Ascomycota</taxon>
        <taxon>Pezizomycotina</taxon>
        <taxon>Dothideomycetes</taxon>
        <taxon>Pleosporomycetidae</taxon>
        <taxon>Pleosporales</taxon>
        <taxon>Pleosporineae</taxon>
        <taxon>Pleosporaceae</taxon>
        <taxon>Pyrenophora</taxon>
    </lineage>
</organism>
<dbReference type="GO" id="GO:0004402">
    <property type="term" value="F:histone acetyltransferase activity"/>
    <property type="evidence" value="ECO:0007669"/>
    <property type="project" value="InterPro"/>
</dbReference>
<sequence>MADTTVLRCWPACVEAIDWSSDGIIALASDERVELLFPNTVDFERNQILPQWQHVALKVPSFSTDELPFKEPAPAQNYSVGEEISNNAPINIAWSPPGLAKHRRCGLAALTTGLILSIWSDEGRPQEESSWARRLIVNDALMQYFTEYDEEPSHLTMRPKEQLRLRSRIRAFAWAPALPCPEPAGVIGTRLLYGQHLIALSNDDNQLVIVLVESPTSTLGAEREWRAEVLTHDTLIPDSESIFSQPIVLEDMIKQQRYISHIAWSPWIVRGDWYHSVLVYATNEDVRAKVITYTHDSVGLGDEVVYAGIEMRNDGPMKWFPKVEDGEKLKLALFTSSGLIYLTISVQDASIIEKTTHDLDGRWDAISGVVWDTPADAAPRLHISSLLSTLHSPTTVIELSSDGLKTLGTPSWREKIENNMALFSVKNGLKGNSKARVWGLTISPLGDYIAACNTVHPSDMIEYGIPADRRVTVAISSLRCSTQQRDVFTKDMVSAEGVLHTLKKLAENTVEDPDELSTFAEDIVKELLEAYTAPVISEDNTNTSNLDANSSDINVLITIFKKVAFLNSETLEDRYTILVAHACRAGSSIDLQKTLIAYRLAGALQHLPPSLSNTPFSSEIRAQHRQLIALIDTIMARGDAPEVSAIDDEASNDPSDGDSAPTNPTVPIIYQDTCDICSAPIPFTDLNTATCTNGHEAPRCGLSFLAIQAPGITKYCGICSTPFLSDEFVMAQEYTDGKKDGANEDHVVITGVIEDGGAAMRGGRGGDLEDEEQYEVDDESDEDDDDDDDSIEDSTEDDDESVETRDLPVTLARVLFFACDACIYCGGKFVG</sequence>
<feature type="region of interest" description="Disordered" evidence="1">
    <location>
        <begin position="758"/>
        <end position="804"/>
    </location>
</feature>
<reference evidence="3" key="1">
    <citation type="journal article" date="2022" name="Microb. Genom.">
        <title>A global pangenome for the wheat fungal pathogen Pyrenophora tritici-repentis and prediction of effector protein structural homology.</title>
        <authorList>
            <person name="Moolhuijzen P.M."/>
            <person name="See P.T."/>
            <person name="Shi G."/>
            <person name="Powell H.R."/>
            <person name="Cockram J."/>
            <person name="Jorgensen L.N."/>
            <person name="Benslimane H."/>
            <person name="Strelkov S.E."/>
            <person name="Turner J."/>
            <person name="Liu Z."/>
            <person name="Moffat C.S."/>
        </authorList>
    </citation>
    <scope>NUCLEOTIDE SEQUENCE [LARGE SCALE GENOMIC DNA]</scope>
</reference>
<gene>
    <name evidence="2" type="ORF">Ptr86124_002910</name>
</gene>
<keyword evidence="3" id="KW-1185">Reference proteome</keyword>
<accession>A0A2W1GFX7</accession>
<dbReference type="InterPro" id="IPR044230">
    <property type="entry name" value="GTF3C4"/>
</dbReference>
<dbReference type="GO" id="GO:0000127">
    <property type="term" value="C:transcription factor TFIIIC complex"/>
    <property type="evidence" value="ECO:0007669"/>
    <property type="project" value="InterPro"/>
</dbReference>
<dbReference type="Proteomes" id="UP000249757">
    <property type="component" value="Unassembled WGS sequence"/>
</dbReference>
<dbReference type="PANTHER" id="PTHR15496:SF2">
    <property type="entry name" value="GENERAL TRANSCRIPTION FACTOR 3C POLYPEPTIDE 4"/>
    <property type="match status" value="1"/>
</dbReference>
<dbReference type="OrthoDB" id="6021743at2759"/>